<name>A0A814LEK4_9BILA</name>
<dbReference type="PANTHER" id="PTHR38696">
    <property type="entry name" value="MEDIATOR OF RNA POLYMERASE II TRANSCRIPTION SUBUNIT 13"/>
    <property type="match status" value="1"/>
</dbReference>
<gene>
    <name evidence="2" type="ORF">OKA104_LOCUS14258</name>
    <name evidence="1" type="ORF">VCS650_LOCUS18021</name>
</gene>
<dbReference type="AlphaFoldDB" id="A0A814LEK4"/>
<sequence>MLEILDIIVSFEQCKDHPEPPPAYSLYQHACISLNSSDCLRFIRFPRSVIDVLRQAIIESWLRGIQREEDYEDAHEFKLHGSPWRGQGDDAVPSRILMIHILSALYNKGWYLVTSTHISKKPYDQDSLIFQLGIPPSPTSFFSVSFNDYDKLNLICASPELIPAVQQTLGQETIQREEWCDSGTAYHFKLRGNPWISSGDKGIHSRIKLLSLLDCFTTFGWKLYASIDMNRGDEDRYTDSWFFLSIFKIKYYKI</sequence>
<reference evidence="1" key="1">
    <citation type="submission" date="2021-02" db="EMBL/GenBank/DDBJ databases">
        <authorList>
            <person name="Nowell W R."/>
        </authorList>
    </citation>
    <scope>NUCLEOTIDE SEQUENCE</scope>
</reference>
<dbReference type="Proteomes" id="UP000663881">
    <property type="component" value="Unassembled WGS sequence"/>
</dbReference>
<accession>A0A814LEK4</accession>
<evidence type="ECO:0000313" key="1">
    <source>
        <dbReference type="EMBL" id="CAF1062422.1"/>
    </source>
</evidence>
<organism evidence="1 3">
    <name type="scientific">Adineta steineri</name>
    <dbReference type="NCBI Taxonomy" id="433720"/>
    <lineage>
        <taxon>Eukaryota</taxon>
        <taxon>Metazoa</taxon>
        <taxon>Spiralia</taxon>
        <taxon>Gnathifera</taxon>
        <taxon>Rotifera</taxon>
        <taxon>Eurotatoria</taxon>
        <taxon>Bdelloidea</taxon>
        <taxon>Adinetida</taxon>
        <taxon>Adinetidae</taxon>
        <taxon>Adineta</taxon>
    </lineage>
</organism>
<dbReference type="OrthoDB" id="57679at2759"/>
<protein>
    <submittedName>
        <fullName evidence="1">Uncharacterized protein</fullName>
    </submittedName>
</protein>
<dbReference type="EMBL" id="CAJNON010000169">
    <property type="protein sequence ID" value="CAF1062422.1"/>
    <property type="molecule type" value="Genomic_DNA"/>
</dbReference>
<dbReference type="PANTHER" id="PTHR38696:SF1">
    <property type="entry name" value="MEDIATOR OF RNA POLYMERASE II TRANSCRIPTION SUBUNIT 13"/>
    <property type="match status" value="1"/>
</dbReference>
<comment type="caution">
    <text evidence="1">The sequence shown here is derived from an EMBL/GenBank/DDBJ whole genome shotgun (WGS) entry which is preliminary data.</text>
</comment>
<dbReference type="EMBL" id="CAJOAY010000746">
    <property type="protein sequence ID" value="CAF3727385.1"/>
    <property type="molecule type" value="Genomic_DNA"/>
</dbReference>
<dbReference type="Proteomes" id="UP000663891">
    <property type="component" value="Unassembled WGS sequence"/>
</dbReference>
<evidence type="ECO:0000313" key="3">
    <source>
        <dbReference type="Proteomes" id="UP000663891"/>
    </source>
</evidence>
<proteinExistence type="predicted"/>
<evidence type="ECO:0000313" key="2">
    <source>
        <dbReference type="EMBL" id="CAF3727385.1"/>
    </source>
</evidence>